<name>A0A2I1I7U3_9ACTO</name>
<dbReference type="AlphaFoldDB" id="A0A2I1I7U3"/>
<dbReference type="EMBL" id="PKKJ01000001">
    <property type="protein sequence ID" value="PKY67202.1"/>
    <property type="molecule type" value="Genomic_DNA"/>
</dbReference>
<feature type="transmembrane region" description="Helical" evidence="2">
    <location>
        <begin position="84"/>
        <end position="105"/>
    </location>
</feature>
<comment type="caution">
    <text evidence="3">The sequence shown here is derived from an EMBL/GenBank/DDBJ whole genome shotgun (WGS) entry which is preliminary data.</text>
</comment>
<dbReference type="Proteomes" id="UP000234545">
    <property type="component" value="Unassembled WGS sequence"/>
</dbReference>
<feature type="compositionally biased region" description="Polar residues" evidence="1">
    <location>
        <begin position="12"/>
        <end position="28"/>
    </location>
</feature>
<keyword evidence="2" id="KW-0472">Membrane</keyword>
<organism evidence="3 4">
    <name type="scientific">Schaalia turicensis</name>
    <dbReference type="NCBI Taxonomy" id="131111"/>
    <lineage>
        <taxon>Bacteria</taxon>
        <taxon>Bacillati</taxon>
        <taxon>Actinomycetota</taxon>
        <taxon>Actinomycetes</taxon>
        <taxon>Actinomycetales</taxon>
        <taxon>Actinomycetaceae</taxon>
        <taxon>Schaalia</taxon>
    </lineage>
</organism>
<evidence type="ECO:0000256" key="1">
    <source>
        <dbReference type="SAM" id="MobiDB-lite"/>
    </source>
</evidence>
<protein>
    <recommendedName>
        <fullName evidence="5">DUF308 domain-containing protein</fullName>
    </recommendedName>
</protein>
<accession>A0A2I1I7U3</accession>
<proteinExistence type="predicted"/>
<feature type="region of interest" description="Disordered" evidence="1">
    <location>
        <begin position="1"/>
        <end position="30"/>
    </location>
</feature>
<evidence type="ECO:0000313" key="4">
    <source>
        <dbReference type="Proteomes" id="UP000234545"/>
    </source>
</evidence>
<dbReference type="OrthoDB" id="3261051at2"/>
<evidence type="ECO:0000256" key="2">
    <source>
        <dbReference type="SAM" id="Phobius"/>
    </source>
</evidence>
<keyword evidence="2" id="KW-0812">Transmembrane</keyword>
<keyword evidence="2" id="KW-1133">Transmembrane helix</keyword>
<reference evidence="3 4" key="1">
    <citation type="submission" date="2017-12" db="EMBL/GenBank/DDBJ databases">
        <title>Phylogenetic diversity of female urinary microbiome.</title>
        <authorList>
            <person name="Thomas-White K."/>
            <person name="Wolfe A.J."/>
        </authorList>
    </citation>
    <scope>NUCLEOTIDE SEQUENCE [LARGE SCALE GENOMIC DNA]</scope>
    <source>
        <strain evidence="3 4">UMB0250</strain>
    </source>
</reference>
<evidence type="ECO:0008006" key="5">
    <source>
        <dbReference type="Google" id="ProtNLM"/>
    </source>
</evidence>
<evidence type="ECO:0000313" key="3">
    <source>
        <dbReference type="EMBL" id="PKY67202.1"/>
    </source>
</evidence>
<dbReference type="RefSeq" id="WP_101627675.1">
    <property type="nucleotide sequence ID" value="NZ_PKKJ01000001.1"/>
</dbReference>
<gene>
    <name evidence="3" type="ORF">CYJ25_02950</name>
</gene>
<feature type="transmembrane region" description="Helical" evidence="2">
    <location>
        <begin position="59"/>
        <end position="78"/>
    </location>
</feature>
<sequence length="111" mass="11967">MTTPHMPDEATTEFNVADETTTMPTSEEQPAKVWTAADATANASEPVVEVSTKPRVGQLIWALIVIAIGVFLIILPFLNIVQLPFVFIGLIAALGLVLIISAFFVGKSKDR</sequence>